<keyword evidence="18 30" id="KW-0869">Chloride channel</keyword>
<feature type="compositionally biased region" description="Basic and acidic residues" evidence="31">
    <location>
        <begin position="213"/>
        <end position="227"/>
    </location>
</feature>
<evidence type="ECO:0000256" key="22">
    <source>
        <dbReference type="ARBA" id="ARBA00024145"/>
    </source>
</evidence>
<reference evidence="34" key="1">
    <citation type="submission" date="2025-08" db="UniProtKB">
        <authorList>
            <consortium name="RefSeq"/>
        </authorList>
    </citation>
    <scope>IDENTIFICATION</scope>
    <source>
        <tissue evidence="34">Spleen</tissue>
    </source>
</reference>
<evidence type="ECO:0000256" key="2">
    <source>
        <dbReference type="ARBA" id="ARBA00004240"/>
    </source>
</evidence>
<dbReference type="GO" id="GO:0005254">
    <property type="term" value="F:chloride channel activity"/>
    <property type="evidence" value="ECO:0007669"/>
    <property type="project" value="UniProtKB-KW"/>
</dbReference>
<dbReference type="InterPro" id="IPR010987">
    <property type="entry name" value="Glutathione-S-Trfase_C-like"/>
</dbReference>
<dbReference type="NCBIfam" id="TIGR00862">
    <property type="entry name" value="O-ClC"/>
    <property type="match status" value="1"/>
</dbReference>
<dbReference type="CDD" id="cd10300">
    <property type="entry name" value="GST_C_CLIC1"/>
    <property type="match status" value="1"/>
</dbReference>
<dbReference type="AlphaFoldDB" id="A0A6P5K0F2"/>
<evidence type="ECO:0000256" key="23">
    <source>
        <dbReference type="ARBA" id="ARBA00024167"/>
    </source>
</evidence>
<dbReference type="SFLD" id="SFLDG00358">
    <property type="entry name" value="Main_(cytGST)"/>
    <property type="match status" value="1"/>
</dbReference>
<keyword evidence="12" id="KW-1133">Transmembrane helix</keyword>
<keyword evidence="15 30" id="KW-0406">Ion transport</keyword>
<comment type="domain">
    <text evidence="30">Members of this family may change from a globular, soluble state to a state where the N-terminal domain is inserted into the membrane and functions as chloride channel. A conformation change of the N-terminal domain is thought to expose hydrophobic surfaces that trigger membrane insertion.</text>
</comment>
<dbReference type="GO" id="GO:0034707">
    <property type="term" value="C:chloride channel complex"/>
    <property type="evidence" value="ECO:0007669"/>
    <property type="project" value="UniProtKB-KW"/>
</dbReference>
<keyword evidence="11 30" id="KW-0851">Voltage-gated channel</keyword>
<dbReference type="GO" id="GO:0005886">
    <property type="term" value="C:plasma membrane"/>
    <property type="evidence" value="ECO:0007669"/>
    <property type="project" value="UniProtKB-SubCell"/>
</dbReference>
<evidence type="ECO:0000259" key="32">
    <source>
        <dbReference type="PROSITE" id="PS50405"/>
    </source>
</evidence>
<evidence type="ECO:0000256" key="21">
    <source>
        <dbReference type="ARBA" id="ARBA00023303"/>
    </source>
</evidence>
<gene>
    <name evidence="34" type="primary">LOC110206022</name>
</gene>
<dbReference type="PANTHER" id="PTHR45476">
    <property type="entry name" value="CHLORIDE INTRACELLULAR CHANNEL PROTEIN 6-RELATED"/>
    <property type="match status" value="1"/>
</dbReference>
<dbReference type="Pfam" id="PF22441">
    <property type="entry name" value="CLIC-like_N"/>
    <property type="match status" value="1"/>
</dbReference>
<comment type="catalytic activity">
    <reaction evidence="23">
        <text>chloride(in) = chloride(out)</text>
        <dbReference type="Rhea" id="RHEA:29823"/>
        <dbReference type="ChEBI" id="CHEBI:17996"/>
    </reaction>
</comment>
<dbReference type="SUPFAM" id="SSF52833">
    <property type="entry name" value="Thioredoxin-like"/>
    <property type="match status" value="1"/>
</dbReference>
<name>A0A6P5K0F2_PHACI</name>
<evidence type="ECO:0000256" key="29">
    <source>
        <dbReference type="ARBA" id="ARBA00049081"/>
    </source>
</evidence>
<proteinExistence type="inferred from homology"/>
<keyword evidence="17" id="KW-1015">Disulfide bond</keyword>
<comment type="catalytic activity">
    <reaction evidence="24">
        <text>nitrate(in) = nitrate(out)</text>
        <dbReference type="Rhea" id="RHEA:34923"/>
        <dbReference type="ChEBI" id="CHEBI:17632"/>
    </reaction>
</comment>
<evidence type="ECO:0000256" key="14">
    <source>
        <dbReference type="ARBA" id="ARBA00023002"/>
    </source>
</evidence>
<evidence type="ECO:0000256" key="7">
    <source>
        <dbReference type="ARBA" id="ARBA00022490"/>
    </source>
</evidence>
<dbReference type="InterPro" id="IPR053823">
    <property type="entry name" value="CLIC_N"/>
</dbReference>
<feature type="region of interest" description="Disordered" evidence="31">
    <location>
        <begin position="90"/>
        <end position="115"/>
    </location>
</feature>
<evidence type="ECO:0000256" key="3">
    <source>
        <dbReference type="ARBA" id="ARBA00004590"/>
    </source>
</evidence>
<evidence type="ECO:0000256" key="10">
    <source>
        <dbReference type="ARBA" id="ARBA00022824"/>
    </source>
</evidence>
<keyword evidence="13" id="KW-0007">Acetylation</keyword>
<dbReference type="RefSeq" id="XP_020838673.1">
    <property type="nucleotide sequence ID" value="XM_020983014.1"/>
</dbReference>
<comment type="catalytic activity">
    <reaction evidence="27">
        <text>fluoride(in) = fluoride(out)</text>
        <dbReference type="Rhea" id="RHEA:76159"/>
        <dbReference type="ChEBI" id="CHEBI:17051"/>
    </reaction>
</comment>
<keyword evidence="16" id="KW-0472">Membrane</keyword>
<evidence type="ECO:0000256" key="12">
    <source>
        <dbReference type="ARBA" id="ARBA00022989"/>
    </source>
</evidence>
<comment type="catalytic activity">
    <reaction evidence="26">
        <text>thiocyanate(in) = thiocyanate(out)</text>
        <dbReference type="Rhea" id="RHEA:75347"/>
        <dbReference type="ChEBI" id="CHEBI:18022"/>
    </reaction>
</comment>
<evidence type="ECO:0000256" key="18">
    <source>
        <dbReference type="ARBA" id="ARBA00023173"/>
    </source>
</evidence>
<feature type="region of interest" description="Disordered" evidence="31">
    <location>
        <begin position="205"/>
        <end position="227"/>
    </location>
</feature>
<feature type="domain" description="GST C-terminal" evidence="32">
    <location>
        <begin position="300"/>
        <end position="471"/>
    </location>
</feature>
<evidence type="ECO:0000256" key="15">
    <source>
        <dbReference type="ARBA" id="ARBA00023065"/>
    </source>
</evidence>
<keyword evidence="20" id="KW-0539">Nucleus</keyword>
<evidence type="ECO:0000256" key="27">
    <source>
        <dbReference type="ARBA" id="ARBA00044702"/>
    </source>
</evidence>
<dbReference type="InterPro" id="IPR036249">
    <property type="entry name" value="Thioredoxin-like_sf"/>
</dbReference>
<evidence type="ECO:0000256" key="28">
    <source>
        <dbReference type="ARBA" id="ARBA00046117"/>
    </source>
</evidence>
<dbReference type="GO" id="GO:0045174">
    <property type="term" value="F:glutathione dehydrogenase (ascorbate) activity"/>
    <property type="evidence" value="ECO:0007669"/>
    <property type="project" value="UniProtKB-EC"/>
</dbReference>
<keyword evidence="19 30" id="KW-0868">Chloride</keyword>
<evidence type="ECO:0000256" key="4">
    <source>
        <dbReference type="ARBA" id="ARBA00007655"/>
    </source>
</evidence>
<dbReference type="GeneID" id="110206022"/>
<evidence type="ECO:0000256" key="9">
    <source>
        <dbReference type="ARBA" id="ARBA00022692"/>
    </source>
</evidence>
<evidence type="ECO:0000256" key="13">
    <source>
        <dbReference type="ARBA" id="ARBA00022990"/>
    </source>
</evidence>
<dbReference type="SFLD" id="SFLDS00019">
    <property type="entry name" value="Glutathione_Transferase_(cytos"/>
    <property type="match status" value="1"/>
</dbReference>
<keyword evidence="21 30" id="KW-0407">Ion channel</keyword>
<dbReference type="PANTHER" id="PTHR45476:SF2">
    <property type="entry name" value="CHLORIDE INTRACELLULAR CHANNEL PROTEIN"/>
    <property type="match status" value="1"/>
</dbReference>
<evidence type="ECO:0000256" key="25">
    <source>
        <dbReference type="ARBA" id="ARBA00035085"/>
    </source>
</evidence>
<evidence type="ECO:0000256" key="24">
    <source>
        <dbReference type="ARBA" id="ARBA00035073"/>
    </source>
</evidence>
<evidence type="ECO:0000256" key="16">
    <source>
        <dbReference type="ARBA" id="ARBA00023136"/>
    </source>
</evidence>
<evidence type="ECO:0000256" key="1">
    <source>
        <dbReference type="ARBA" id="ARBA00004162"/>
    </source>
</evidence>
<keyword evidence="10" id="KW-0256">Endoplasmic reticulum</keyword>
<comment type="subcellular location">
    <subcellularLocation>
        <location evidence="1">Cell membrane</location>
        <topology evidence="1">Single-pass membrane protein</topology>
    </subcellularLocation>
    <subcellularLocation>
        <location evidence="2">Endoplasmic reticulum</location>
    </subcellularLocation>
    <subcellularLocation>
        <location evidence="30">Membrane</location>
        <topology evidence="30">Single-pass membrane protein</topology>
    </subcellularLocation>
    <subcellularLocation>
        <location evidence="30">Cytoplasm</location>
    </subcellularLocation>
    <subcellularLocation>
        <location evidence="3">Nucleus membrane</location>
        <topology evidence="3">Single-pass membrane protein</topology>
    </subcellularLocation>
</comment>
<evidence type="ECO:0000256" key="20">
    <source>
        <dbReference type="ARBA" id="ARBA00023242"/>
    </source>
</evidence>
<keyword evidence="14" id="KW-0560">Oxidoreductase</keyword>
<dbReference type="GO" id="GO:0031965">
    <property type="term" value="C:nuclear membrane"/>
    <property type="evidence" value="ECO:0007669"/>
    <property type="project" value="UniProtKB-SubCell"/>
</dbReference>
<accession>A0A6P5K0F2</accession>
<evidence type="ECO:0000256" key="5">
    <source>
        <dbReference type="ARBA" id="ARBA00022448"/>
    </source>
</evidence>
<keyword evidence="5 30" id="KW-0813">Transport</keyword>
<dbReference type="InterPro" id="IPR040079">
    <property type="entry name" value="Glutathione_S-Trfase"/>
</dbReference>
<dbReference type="FunFam" id="1.20.1050.10:FF:000001">
    <property type="entry name" value="Chloride intracellular channel 2"/>
    <property type="match status" value="1"/>
</dbReference>
<dbReference type="GO" id="GO:0005783">
    <property type="term" value="C:endoplasmic reticulum"/>
    <property type="evidence" value="ECO:0007669"/>
    <property type="project" value="UniProtKB-SubCell"/>
</dbReference>
<dbReference type="PRINTS" id="PR01263">
    <property type="entry name" value="INTCLCHANNEL"/>
</dbReference>
<organism evidence="33 34">
    <name type="scientific">Phascolarctos cinereus</name>
    <name type="common">Koala</name>
    <dbReference type="NCBI Taxonomy" id="38626"/>
    <lineage>
        <taxon>Eukaryota</taxon>
        <taxon>Metazoa</taxon>
        <taxon>Chordata</taxon>
        <taxon>Craniata</taxon>
        <taxon>Vertebrata</taxon>
        <taxon>Euteleostomi</taxon>
        <taxon>Mammalia</taxon>
        <taxon>Metatheria</taxon>
        <taxon>Diprotodontia</taxon>
        <taxon>Phascolarctidae</taxon>
        <taxon>Phascolarctos</taxon>
    </lineage>
</organism>
<keyword evidence="8" id="KW-0597">Phosphoprotein</keyword>
<protein>
    <recommendedName>
        <fullName evidence="30">Chloride intracellular channel protein</fullName>
    </recommendedName>
</protein>
<keyword evidence="7 30" id="KW-0963">Cytoplasm</keyword>
<dbReference type="CDD" id="cd03061">
    <property type="entry name" value="GST_N_CLIC"/>
    <property type="match status" value="1"/>
</dbReference>
<evidence type="ECO:0000256" key="17">
    <source>
        <dbReference type="ARBA" id="ARBA00023157"/>
    </source>
</evidence>
<evidence type="ECO:0000313" key="34">
    <source>
        <dbReference type="RefSeq" id="XP_020838673.1"/>
    </source>
</evidence>
<sequence>MLNLEYINNITKSSLSNNALKGSSCNRPPTHKLEETTAVEETHALSDSKARVSRALHLTCAVHKRACATSKPALVIRPLAHPLVALPPREASGWPCRPRPRPRPPPSRAGLQGGCQFPSPRLGAGAWPRAAAPAPIAFSIGAGGQSLELGRFRVPAPAAEAAFQVFLWNPRSGKHPGKRKLAKQTSAADCIWVTAPREQRLLTHSLPFSLPRPPEEKEGGKRGKDNSLERSCLGAAVAEEQAQVELFIKAGSDGAKIGNCPFSRRLFMVLWLKGVTFNVTTVDTKKRTETVQKLCPGGQLPFLLYGTNKIEEFLEEVLSPPRYPNLAAKNPESNTAGLDVFAKFSAYIKNSNPALNANLEKGLLKALKVLDNYLTSPLPEEIDETSAEDEGVSHRKFLDGDQLTPADCNLLPRLHIVQVVCKKYRGFSNPEEFRGVQRYLRNAYAREEFASTCPDAEEIELAHELVAKALQ</sequence>
<dbReference type="Gene3D" id="1.20.1050.10">
    <property type="match status" value="1"/>
</dbReference>
<dbReference type="PROSITE" id="PS50405">
    <property type="entry name" value="GST_CTER"/>
    <property type="match status" value="1"/>
</dbReference>
<comment type="function">
    <text evidence="28">In the soluble state, catalyzes glutaredoxin-like thiol disulfide exchange reactions with reduced glutathione as electron donor. Reduces selenite and dehydroascorbate and may act as an antioxidant during oxidative stress response. Can insert into membranes and form voltage-dependent multi-ion conductive channels. Membrane insertion seems to be redox-regulated and may occur only under oxidizing conditions. Involved in regulation of the cell cycle.</text>
</comment>
<evidence type="ECO:0000256" key="6">
    <source>
        <dbReference type="ARBA" id="ARBA00022475"/>
    </source>
</evidence>
<dbReference type="Proteomes" id="UP000515140">
    <property type="component" value="Unplaced"/>
</dbReference>
<evidence type="ECO:0000256" key="8">
    <source>
        <dbReference type="ARBA" id="ARBA00022553"/>
    </source>
</evidence>
<evidence type="ECO:0000256" key="31">
    <source>
        <dbReference type="SAM" id="MobiDB-lite"/>
    </source>
</evidence>
<evidence type="ECO:0000256" key="19">
    <source>
        <dbReference type="ARBA" id="ARBA00023214"/>
    </source>
</evidence>
<keyword evidence="9" id="KW-0812">Transmembrane</keyword>
<dbReference type="KEGG" id="pcw:110206022"/>
<evidence type="ECO:0000313" key="33">
    <source>
        <dbReference type="Proteomes" id="UP000515140"/>
    </source>
</evidence>
<dbReference type="InterPro" id="IPR030259">
    <property type="entry name" value="CLIC-1_C"/>
</dbReference>
<dbReference type="Gene3D" id="3.40.30.10">
    <property type="entry name" value="Glutaredoxin"/>
    <property type="match status" value="1"/>
</dbReference>
<comment type="catalytic activity">
    <reaction evidence="25">
        <text>bromide(in) = bromide(out)</text>
        <dbReference type="Rhea" id="RHEA:75383"/>
        <dbReference type="ChEBI" id="CHEBI:15858"/>
    </reaction>
</comment>
<evidence type="ECO:0000256" key="26">
    <source>
        <dbReference type="ARBA" id="ARBA00036895"/>
    </source>
</evidence>
<comment type="similarity">
    <text evidence="4 30">Belongs to the chloride channel CLIC family.</text>
</comment>
<dbReference type="InterPro" id="IPR036282">
    <property type="entry name" value="Glutathione-S-Trfase_C_sf"/>
</dbReference>
<evidence type="ECO:0000256" key="11">
    <source>
        <dbReference type="ARBA" id="ARBA00022882"/>
    </source>
</evidence>
<dbReference type="InParanoid" id="A0A6P5K0F2"/>
<evidence type="ECO:0000256" key="30">
    <source>
        <dbReference type="RuleBase" id="RU362009"/>
    </source>
</evidence>
<keyword evidence="6" id="KW-1003">Cell membrane</keyword>
<keyword evidence="33" id="KW-1185">Reference proteome</keyword>
<dbReference type="InterPro" id="IPR002946">
    <property type="entry name" value="CLIC"/>
</dbReference>
<dbReference type="SUPFAM" id="SSF47616">
    <property type="entry name" value="GST C-terminal domain-like"/>
    <property type="match status" value="1"/>
</dbReference>
<comment type="catalytic activity">
    <reaction evidence="22">
        <text>iodide(out) = iodide(in)</text>
        <dbReference type="Rhea" id="RHEA:66324"/>
        <dbReference type="ChEBI" id="CHEBI:16382"/>
    </reaction>
</comment>
<comment type="catalytic activity">
    <reaction evidence="29">
        <text>L-dehydroascorbate + 2 glutathione = glutathione disulfide + L-ascorbate</text>
        <dbReference type="Rhea" id="RHEA:24424"/>
        <dbReference type="ChEBI" id="CHEBI:38290"/>
        <dbReference type="ChEBI" id="CHEBI:57925"/>
        <dbReference type="ChEBI" id="CHEBI:58297"/>
        <dbReference type="ChEBI" id="CHEBI:58539"/>
        <dbReference type="EC" id="1.8.5.1"/>
    </reaction>
    <physiologicalReaction direction="left-to-right" evidence="29">
        <dbReference type="Rhea" id="RHEA:24425"/>
    </physiologicalReaction>
</comment>